<dbReference type="Gene3D" id="3.20.20.370">
    <property type="entry name" value="Glycoside hydrolase/deacetylase"/>
    <property type="match status" value="1"/>
</dbReference>
<evidence type="ECO:0000313" key="3">
    <source>
        <dbReference type="EMBL" id="KAF9328689.1"/>
    </source>
</evidence>
<organism evidence="3 4">
    <name type="scientific">Podila minutissima</name>
    <dbReference type="NCBI Taxonomy" id="64525"/>
    <lineage>
        <taxon>Eukaryota</taxon>
        <taxon>Fungi</taxon>
        <taxon>Fungi incertae sedis</taxon>
        <taxon>Mucoromycota</taxon>
        <taxon>Mortierellomycotina</taxon>
        <taxon>Mortierellomycetes</taxon>
        <taxon>Mortierellales</taxon>
        <taxon>Mortierellaceae</taxon>
        <taxon>Podila</taxon>
    </lineage>
</organism>
<dbReference type="SUPFAM" id="SSF88713">
    <property type="entry name" value="Glycoside hydrolase/deacetylase"/>
    <property type="match status" value="1"/>
</dbReference>
<keyword evidence="4" id="KW-1185">Reference proteome</keyword>
<dbReference type="PANTHER" id="PTHR45985:SF3">
    <property type="entry name" value="CHITIN DEACETYLASE-LIKE 4"/>
    <property type="match status" value="1"/>
</dbReference>
<evidence type="ECO:0000259" key="2">
    <source>
        <dbReference type="Pfam" id="PF01522"/>
    </source>
</evidence>
<dbReference type="GO" id="GO:0016810">
    <property type="term" value="F:hydrolase activity, acting on carbon-nitrogen (but not peptide) bonds"/>
    <property type="evidence" value="ECO:0007669"/>
    <property type="project" value="InterPro"/>
</dbReference>
<dbReference type="InterPro" id="IPR002509">
    <property type="entry name" value="NODB_dom"/>
</dbReference>
<name>A0A9P5SGV4_9FUNG</name>
<feature type="signal peptide" evidence="1">
    <location>
        <begin position="1"/>
        <end position="24"/>
    </location>
</feature>
<reference evidence="3" key="1">
    <citation type="journal article" date="2020" name="Fungal Divers.">
        <title>Resolving the Mortierellaceae phylogeny through synthesis of multi-gene phylogenetics and phylogenomics.</title>
        <authorList>
            <person name="Vandepol N."/>
            <person name="Liber J."/>
            <person name="Desiro A."/>
            <person name="Na H."/>
            <person name="Kennedy M."/>
            <person name="Barry K."/>
            <person name="Grigoriev I.V."/>
            <person name="Miller A.N."/>
            <person name="O'Donnell K."/>
            <person name="Stajich J.E."/>
            <person name="Bonito G."/>
        </authorList>
    </citation>
    <scope>NUCLEOTIDE SEQUENCE</scope>
    <source>
        <strain evidence="3">NVP1</strain>
    </source>
</reference>
<dbReference type="InterPro" id="IPR052740">
    <property type="entry name" value="CE4"/>
</dbReference>
<proteinExistence type="predicted"/>
<accession>A0A9P5SGV4</accession>
<dbReference type="AlphaFoldDB" id="A0A9P5SGV4"/>
<dbReference type="PANTHER" id="PTHR45985">
    <property type="match status" value="1"/>
</dbReference>
<evidence type="ECO:0000313" key="4">
    <source>
        <dbReference type="Proteomes" id="UP000696485"/>
    </source>
</evidence>
<dbReference type="GO" id="GO:0005975">
    <property type="term" value="P:carbohydrate metabolic process"/>
    <property type="evidence" value="ECO:0007669"/>
    <property type="project" value="InterPro"/>
</dbReference>
<sequence length="469" mass="50443">MRFITISVAAATVLLLSGLSGSDAAIASTCDTTKCVFPACVCPSEKPPKGMDPKTVPQFFTLTFDDAIQAATVPVASALMSQHRNPNGCPMKATWFAQTLYSDYALIQQWYAAGNEVADHTMNHIGTPPVEEIVGNRKAINAFSGIPFAKMTGFRAPFLNYSKSTFDILAQEKIQYDSSVNAIPTDAYWPYTLDNGVANDCWNGICAQPIVSPGLWEIPMHAITNSDQPTAKVISMDPQLEGTGEVVGGWLKNNFNRHYNGNRQPFGIYLHPVHVGQSVQMFNDFFKWAAAQPDVWFVTNQQLLEWMKNPVPASQLAAQDYMKCNIPAVGKEICNGMDDTKAGAIDSKVLETCNFASGPWSTCYGCPKTIPTPADPVPERVVAAGQASYRTPVPANCAMEWWDPVAAQCLCTSSNCTFTDVSQIKPTTTSTGTTSPTGNPNKNNAGQLTGSLATLSAIAAVAAGIAQLL</sequence>
<feature type="chain" id="PRO_5040264619" description="NodB homology domain-containing protein" evidence="1">
    <location>
        <begin position="25"/>
        <end position="469"/>
    </location>
</feature>
<comment type="caution">
    <text evidence="3">The sequence shown here is derived from an EMBL/GenBank/DDBJ whole genome shotgun (WGS) entry which is preliminary data.</text>
</comment>
<gene>
    <name evidence="3" type="ORF">BG006_008172</name>
</gene>
<dbReference type="Pfam" id="PF01522">
    <property type="entry name" value="Polysacc_deac_1"/>
    <property type="match status" value="1"/>
</dbReference>
<evidence type="ECO:0000256" key="1">
    <source>
        <dbReference type="SAM" id="SignalP"/>
    </source>
</evidence>
<protein>
    <recommendedName>
        <fullName evidence="2">NodB homology domain-containing protein</fullName>
    </recommendedName>
</protein>
<dbReference type="InterPro" id="IPR011330">
    <property type="entry name" value="Glyco_hydro/deAcase_b/a-brl"/>
</dbReference>
<dbReference type="Proteomes" id="UP000696485">
    <property type="component" value="Unassembled WGS sequence"/>
</dbReference>
<dbReference type="EMBL" id="JAAAUY010000541">
    <property type="protein sequence ID" value="KAF9328689.1"/>
    <property type="molecule type" value="Genomic_DNA"/>
</dbReference>
<dbReference type="CDD" id="cd10919">
    <property type="entry name" value="CE4_CDA_like"/>
    <property type="match status" value="1"/>
</dbReference>
<feature type="domain" description="NodB homology" evidence="2">
    <location>
        <begin position="57"/>
        <end position="174"/>
    </location>
</feature>
<keyword evidence="1" id="KW-0732">Signal</keyword>